<feature type="transmembrane region" description="Helical" evidence="1">
    <location>
        <begin position="70"/>
        <end position="89"/>
    </location>
</feature>
<evidence type="ECO:0000313" key="2">
    <source>
        <dbReference type="EMBL" id="GGI15635.1"/>
    </source>
</evidence>
<dbReference type="EMBL" id="BMHB01000001">
    <property type="protein sequence ID" value="GGI15635.1"/>
    <property type="molecule type" value="Genomic_DNA"/>
</dbReference>
<evidence type="ECO:0000256" key="1">
    <source>
        <dbReference type="SAM" id="Phobius"/>
    </source>
</evidence>
<evidence type="ECO:0000313" key="3">
    <source>
        <dbReference type="Proteomes" id="UP000626244"/>
    </source>
</evidence>
<feature type="transmembrane region" description="Helical" evidence="1">
    <location>
        <begin position="6"/>
        <end position="24"/>
    </location>
</feature>
<keyword evidence="3" id="KW-1185">Reference proteome</keyword>
<reference evidence="3" key="1">
    <citation type="journal article" date="2019" name="Int. J. Syst. Evol. Microbiol.">
        <title>The Global Catalogue of Microorganisms (GCM) 10K type strain sequencing project: providing services to taxonomists for standard genome sequencing and annotation.</title>
        <authorList>
            <consortium name="The Broad Institute Genomics Platform"/>
            <consortium name="The Broad Institute Genome Sequencing Center for Infectious Disease"/>
            <person name="Wu L."/>
            <person name="Ma J."/>
        </authorList>
    </citation>
    <scope>NUCLEOTIDE SEQUENCE [LARGE SCALE GENOMIC DNA]</scope>
    <source>
        <strain evidence="3">CGMCC 1.14993</strain>
    </source>
</reference>
<proteinExistence type="predicted"/>
<dbReference type="Gene3D" id="1.10.1760.20">
    <property type="match status" value="1"/>
</dbReference>
<dbReference type="AlphaFoldDB" id="A0A8J3EY41"/>
<dbReference type="Pfam" id="PF12822">
    <property type="entry name" value="ECF_trnsprt"/>
    <property type="match status" value="1"/>
</dbReference>
<gene>
    <name evidence="2" type="ORF">GCM10007380_28970</name>
</gene>
<feature type="transmembrane region" description="Helical" evidence="1">
    <location>
        <begin position="126"/>
        <end position="151"/>
    </location>
</feature>
<keyword evidence="1" id="KW-1133">Transmembrane helix</keyword>
<dbReference type="OrthoDB" id="5431035at2"/>
<comment type="caution">
    <text evidence="2">The sequence shown here is derived from an EMBL/GenBank/DDBJ whole genome shotgun (WGS) entry which is preliminary data.</text>
</comment>
<dbReference type="InterPro" id="IPR024529">
    <property type="entry name" value="ECF_trnsprt_substrate-spec"/>
</dbReference>
<organism evidence="2 3">
    <name type="scientific">Gottfriedia solisilvae</name>
    <dbReference type="NCBI Taxonomy" id="1516104"/>
    <lineage>
        <taxon>Bacteria</taxon>
        <taxon>Bacillati</taxon>
        <taxon>Bacillota</taxon>
        <taxon>Bacilli</taxon>
        <taxon>Bacillales</taxon>
        <taxon>Bacillaceae</taxon>
        <taxon>Gottfriedia</taxon>
    </lineage>
</organism>
<dbReference type="RefSeq" id="WP_158093235.1">
    <property type="nucleotide sequence ID" value="NZ_BMHB01000001.1"/>
</dbReference>
<dbReference type="Proteomes" id="UP000626244">
    <property type="component" value="Unassembled WGS sequence"/>
</dbReference>
<keyword evidence="1" id="KW-0812">Transmembrane</keyword>
<protein>
    <submittedName>
        <fullName evidence="2">Membrane protein</fullName>
    </submittedName>
</protein>
<feature type="transmembrane region" description="Helical" evidence="1">
    <location>
        <begin position="36"/>
        <end position="58"/>
    </location>
</feature>
<sequence>MEIRRLVILSLFISISAVLSNIKIFSTIALDSMPAFLAAMLISPIAGAIVGAVGHLLSSFTSGFPLTVPMHVLIAFQMFCIVWLFGVLYKRSKDVIAISVAILLNGPIATFLSGILIGYLDETVTVIGFFQLMVLPLTLVSAVNIIIAYIIQRVMNRARFQV</sequence>
<keyword evidence="1" id="KW-0472">Membrane</keyword>
<feature type="transmembrane region" description="Helical" evidence="1">
    <location>
        <begin position="96"/>
        <end position="120"/>
    </location>
</feature>
<name>A0A8J3EY41_9BACI</name>
<accession>A0A8J3EY41</accession>
<dbReference type="GO" id="GO:0022857">
    <property type="term" value="F:transmembrane transporter activity"/>
    <property type="evidence" value="ECO:0007669"/>
    <property type="project" value="InterPro"/>
</dbReference>